<accession>A0A6C0C7P6</accession>
<organism evidence="1">
    <name type="scientific">viral metagenome</name>
    <dbReference type="NCBI Taxonomy" id="1070528"/>
    <lineage>
        <taxon>unclassified sequences</taxon>
        <taxon>metagenomes</taxon>
        <taxon>organismal metagenomes</taxon>
    </lineage>
</organism>
<protein>
    <submittedName>
        <fullName evidence="1">Uncharacterized protein</fullName>
    </submittedName>
</protein>
<reference evidence="1" key="1">
    <citation type="journal article" date="2020" name="Nature">
        <title>Giant virus diversity and host interactions through global metagenomics.</title>
        <authorList>
            <person name="Schulz F."/>
            <person name="Roux S."/>
            <person name="Paez-Espino D."/>
            <person name="Jungbluth S."/>
            <person name="Walsh D.A."/>
            <person name="Denef V.J."/>
            <person name="McMahon K.D."/>
            <person name="Konstantinidis K.T."/>
            <person name="Eloe-Fadrosh E.A."/>
            <person name="Kyrpides N.C."/>
            <person name="Woyke T."/>
        </authorList>
    </citation>
    <scope>NUCLEOTIDE SEQUENCE</scope>
    <source>
        <strain evidence="1">GVMAG-M-3300020192-26</strain>
    </source>
</reference>
<dbReference type="AlphaFoldDB" id="A0A6C0C7P6"/>
<dbReference type="EMBL" id="MN739354">
    <property type="protein sequence ID" value="QHT00363.1"/>
    <property type="molecule type" value="Genomic_DNA"/>
</dbReference>
<proteinExistence type="predicted"/>
<sequence length="207" mass="23911">MATQMSQLLHIFELLKIPYYKFGNKNKNMDVFSLEKKSFLFTPIKLINELINGSKMINNSVAFDLYSAYSMDKIVCPQLIKKDDTIEYSTNIIQIKLRQDGSFYDIQEYSTLGNSCDVEIIRLKIDACKILDIPNSNYSLISDIILKDFGMKADAISNIYESKYIEMCMDKILILFLLDIHLPLIRFITKNIIKLIGHLSIELKKVS</sequence>
<name>A0A6C0C7P6_9ZZZZ</name>
<evidence type="ECO:0000313" key="1">
    <source>
        <dbReference type="EMBL" id="QHT00363.1"/>
    </source>
</evidence>